<gene>
    <name evidence="1" type="primary">cpcF</name>
    <name evidence="1" type="ORF">CM83_25620</name>
</gene>
<dbReference type="AlphaFoldDB" id="A0A0A9VQV7"/>
<reference evidence="1" key="2">
    <citation type="submission" date="2014-07" db="EMBL/GenBank/DDBJ databases">
        <authorList>
            <person name="Hull J."/>
        </authorList>
    </citation>
    <scope>NUCLEOTIDE SEQUENCE</scope>
</reference>
<dbReference type="EMBL" id="GBHO01044782">
    <property type="protein sequence ID" value="JAF98821.1"/>
    <property type="molecule type" value="Transcribed_RNA"/>
</dbReference>
<proteinExistence type="predicted"/>
<evidence type="ECO:0000313" key="1">
    <source>
        <dbReference type="EMBL" id="JAF98821.1"/>
    </source>
</evidence>
<dbReference type="GO" id="GO:0016829">
    <property type="term" value="F:lyase activity"/>
    <property type="evidence" value="ECO:0007669"/>
    <property type="project" value="UniProtKB-KW"/>
</dbReference>
<name>A0A0A9VQV7_LYGHE</name>
<organism evidence="1">
    <name type="scientific">Lygus hesperus</name>
    <name type="common">Western plant bug</name>
    <dbReference type="NCBI Taxonomy" id="30085"/>
    <lineage>
        <taxon>Eukaryota</taxon>
        <taxon>Metazoa</taxon>
        <taxon>Ecdysozoa</taxon>
        <taxon>Arthropoda</taxon>
        <taxon>Hexapoda</taxon>
        <taxon>Insecta</taxon>
        <taxon>Pterygota</taxon>
        <taxon>Neoptera</taxon>
        <taxon>Paraneoptera</taxon>
        <taxon>Hemiptera</taxon>
        <taxon>Heteroptera</taxon>
        <taxon>Panheteroptera</taxon>
        <taxon>Cimicomorpha</taxon>
        <taxon>Miridae</taxon>
        <taxon>Mirini</taxon>
        <taxon>Lygus</taxon>
    </lineage>
</organism>
<accession>A0A0A9VQV7</accession>
<sequence length="147" mass="16247">MRRRMAEDAPPVFTPHATSLHVEAQTPVGQSLPAPAAALDAPPRLVTNTLLHRHSVGYGVGFPTPWDFHQGCIHATWLVVTTTTVVGWYFQRHGRLLLVFSLAVTHCGETLLHQVLVAVDAWHVSNEPHSFVTHTECATPRCVDVLY</sequence>
<keyword evidence="1" id="KW-0456">Lyase</keyword>
<reference evidence="1" key="1">
    <citation type="journal article" date="2014" name="PLoS ONE">
        <title>Transcriptome-Based Identification of ABC Transporters in the Western Tarnished Plant Bug Lygus hesperus.</title>
        <authorList>
            <person name="Hull J.J."/>
            <person name="Chaney K."/>
            <person name="Geib S.M."/>
            <person name="Fabrick J.A."/>
            <person name="Brent C.S."/>
            <person name="Walsh D."/>
            <person name="Lavine L.C."/>
        </authorList>
    </citation>
    <scope>NUCLEOTIDE SEQUENCE</scope>
</reference>
<protein>
    <submittedName>
        <fullName evidence="1">Phycocyanobilin lyase subunit beta</fullName>
    </submittedName>
</protein>